<dbReference type="Proteomes" id="UP000094336">
    <property type="component" value="Unassembled WGS sequence"/>
</dbReference>
<comment type="subcellular location">
    <subcellularLocation>
        <location evidence="1">Membrane</location>
        <topology evidence="1">Multi-pass membrane protein</topology>
    </subcellularLocation>
</comment>
<feature type="domain" description="CSC1/OSCA1-like N-terminal transmembrane" evidence="10">
    <location>
        <begin position="22"/>
        <end position="168"/>
    </location>
</feature>
<feature type="transmembrane region" description="Helical" evidence="8">
    <location>
        <begin position="552"/>
        <end position="579"/>
    </location>
</feature>
<dbReference type="GO" id="GO:0005886">
    <property type="term" value="C:plasma membrane"/>
    <property type="evidence" value="ECO:0007669"/>
    <property type="project" value="TreeGrafter"/>
</dbReference>
<evidence type="ECO:0000259" key="9">
    <source>
        <dbReference type="Pfam" id="PF02714"/>
    </source>
</evidence>
<dbReference type="AlphaFoldDB" id="A0A1E3QR50"/>
<proteinExistence type="inferred from homology"/>
<dbReference type="GeneID" id="30150216"/>
<feature type="domain" description="CSC1/OSCA1-like 7TM region" evidence="9">
    <location>
        <begin position="415"/>
        <end position="683"/>
    </location>
</feature>
<comment type="similarity">
    <text evidence="2">Belongs to the CSC1 (TC 1.A.17) family.</text>
</comment>
<evidence type="ECO:0000256" key="2">
    <source>
        <dbReference type="ARBA" id="ARBA00007779"/>
    </source>
</evidence>
<evidence type="ECO:0000256" key="6">
    <source>
        <dbReference type="ARBA" id="ARBA00023136"/>
    </source>
</evidence>
<dbReference type="InterPro" id="IPR027815">
    <property type="entry name" value="CSC1/OSCA1-like_cyt"/>
</dbReference>
<dbReference type="PANTHER" id="PTHR13018:SF5">
    <property type="entry name" value="RE44586P"/>
    <property type="match status" value="1"/>
</dbReference>
<keyword evidence="3" id="KW-0813">Transport</keyword>
<feature type="region of interest" description="Disordered" evidence="7">
    <location>
        <begin position="279"/>
        <end position="321"/>
    </location>
</feature>
<keyword evidence="4 8" id="KW-0812">Transmembrane</keyword>
<protein>
    <recommendedName>
        <fullName evidence="14">CSC1/OSCA1-like 7TM region domain-containing protein</fullName>
    </recommendedName>
</protein>
<feature type="transmembrane region" description="Helical" evidence="8">
    <location>
        <begin position="148"/>
        <end position="167"/>
    </location>
</feature>
<dbReference type="GO" id="GO:0005227">
    <property type="term" value="F:calcium-activated cation channel activity"/>
    <property type="evidence" value="ECO:0007669"/>
    <property type="project" value="EnsemblFungi"/>
</dbReference>
<feature type="transmembrane region" description="Helical" evidence="8">
    <location>
        <begin position="600"/>
        <end position="620"/>
    </location>
</feature>
<evidence type="ECO:0000256" key="8">
    <source>
        <dbReference type="SAM" id="Phobius"/>
    </source>
</evidence>
<keyword evidence="6 8" id="KW-0472">Membrane</keyword>
<dbReference type="STRING" id="984486.A0A1E3QR50"/>
<dbReference type="Pfam" id="PF02714">
    <property type="entry name" value="RSN1_7TM"/>
    <property type="match status" value="1"/>
</dbReference>
<dbReference type="PANTHER" id="PTHR13018">
    <property type="entry name" value="PROBABLE MEMBRANE PROTEIN DUF221-RELATED"/>
    <property type="match status" value="1"/>
</dbReference>
<evidence type="ECO:0000256" key="5">
    <source>
        <dbReference type="ARBA" id="ARBA00022989"/>
    </source>
</evidence>
<dbReference type="RefSeq" id="XP_018985497.1">
    <property type="nucleotide sequence ID" value="XM_019132363.1"/>
</dbReference>
<feature type="transmembrane region" description="Helical" evidence="8">
    <location>
        <begin position="663"/>
        <end position="683"/>
    </location>
</feature>
<dbReference type="OrthoDB" id="1689567at2759"/>
<accession>A0A1E3QR50</accession>
<gene>
    <name evidence="12" type="ORF">BABINDRAFT_61278</name>
</gene>
<evidence type="ECO:0000259" key="10">
    <source>
        <dbReference type="Pfam" id="PF13967"/>
    </source>
</evidence>
<reference evidence="13" key="1">
    <citation type="submission" date="2016-05" db="EMBL/GenBank/DDBJ databases">
        <title>Comparative genomics of biotechnologically important yeasts.</title>
        <authorList>
            <consortium name="DOE Joint Genome Institute"/>
            <person name="Riley R."/>
            <person name="Haridas S."/>
            <person name="Wolfe K.H."/>
            <person name="Lopes M.R."/>
            <person name="Hittinger C.T."/>
            <person name="Goker M."/>
            <person name="Salamov A."/>
            <person name="Wisecaver J."/>
            <person name="Long T.M."/>
            <person name="Aerts A.L."/>
            <person name="Barry K."/>
            <person name="Choi C."/>
            <person name="Clum A."/>
            <person name="Coughlan A.Y."/>
            <person name="Deshpande S."/>
            <person name="Douglass A.P."/>
            <person name="Hanson S.J."/>
            <person name="Klenk H.-P."/>
            <person name="Labutti K."/>
            <person name="Lapidus A."/>
            <person name="Lindquist E."/>
            <person name="Lipzen A."/>
            <person name="Meier-Kolthoff J.P."/>
            <person name="Ohm R.A."/>
            <person name="Otillar R.P."/>
            <person name="Pangilinan J."/>
            <person name="Peng Y."/>
            <person name="Rokas A."/>
            <person name="Rosa C.A."/>
            <person name="Scheuner C."/>
            <person name="Sibirny A.A."/>
            <person name="Slot J.C."/>
            <person name="Stielow J.B."/>
            <person name="Sun H."/>
            <person name="Kurtzman C.P."/>
            <person name="Blackwell M."/>
            <person name="Grigoriev I.V."/>
            <person name="Jeffries T.W."/>
        </authorList>
    </citation>
    <scope>NUCLEOTIDE SEQUENCE [LARGE SCALE GENOMIC DNA]</scope>
    <source>
        <strain evidence="13">NRRL Y-12698</strain>
    </source>
</reference>
<dbReference type="InterPro" id="IPR003864">
    <property type="entry name" value="CSC1/OSCA1-like_7TM"/>
</dbReference>
<evidence type="ECO:0000256" key="1">
    <source>
        <dbReference type="ARBA" id="ARBA00004141"/>
    </source>
</evidence>
<feature type="compositionally biased region" description="Acidic residues" evidence="7">
    <location>
        <begin position="288"/>
        <end position="301"/>
    </location>
</feature>
<evidence type="ECO:0000256" key="4">
    <source>
        <dbReference type="ARBA" id="ARBA00022692"/>
    </source>
</evidence>
<evidence type="ECO:0000313" key="12">
    <source>
        <dbReference type="EMBL" id="ODQ80169.1"/>
    </source>
</evidence>
<feature type="transmembrane region" description="Helical" evidence="8">
    <location>
        <begin position="469"/>
        <end position="488"/>
    </location>
</feature>
<feature type="transmembrane region" description="Helical" evidence="8">
    <location>
        <begin position="103"/>
        <end position="122"/>
    </location>
</feature>
<keyword evidence="13" id="KW-1185">Reference proteome</keyword>
<evidence type="ECO:0000313" key="13">
    <source>
        <dbReference type="Proteomes" id="UP000094336"/>
    </source>
</evidence>
<feature type="compositionally biased region" description="Polar residues" evidence="7">
    <location>
        <begin position="308"/>
        <end position="319"/>
    </location>
</feature>
<feature type="domain" description="CSC1/OSCA1-like cytosolic" evidence="11">
    <location>
        <begin position="189"/>
        <end position="401"/>
    </location>
</feature>
<dbReference type="InterPro" id="IPR045122">
    <property type="entry name" value="Csc1-like"/>
</dbReference>
<dbReference type="Pfam" id="PF14703">
    <property type="entry name" value="PHM7_cyt"/>
    <property type="match status" value="1"/>
</dbReference>
<dbReference type="Pfam" id="PF13967">
    <property type="entry name" value="RSN1_TM"/>
    <property type="match status" value="1"/>
</dbReference>
<feature type="transmembrane region" description="Helical" evidence="8">
    <location>
        <begin position="509"/>
        <end position="532"/>
    </location>
</feature>
<name>A0A1E3QR50_9ASCO</name>
<keyword evidence="5 8" id="KW-1133">Transmembrane helix</keyword>
<feature type="transmembrane region" description="Helical" evidence="8">
    <location>
        <begin position="20"/>
        <end position="42"/>
    </location>
</feature>
<sequence>MTLFSVNASHPDLTKPTAQVVSVQLVIATTLGLSAVLAFSVLRRKWSKLYAARLTRRKGLPAIPASLFGWLPMIFRISEEDVLEHAGLDVFVFLGFFKMAIKTLLVCCFFAFTIISPVRYHFTGNIDQGRDEEGLKKKEDPVSYQPYLWMYVIFTYVFTFLTMFFLMRQTKHVVRVRQAYLGQQNSITDRTIRISGIPPELRDEESLLRHIESLHIGKVQSVTICREWGPLNRLIKQRNQIIRILEAYWAEYLGSTPKSLSLPYTDSLWLSNTETDPAGDFNPRFFDDASDTGEDDSDDASPLEASTDLISSRGSNTSRPRLRRGWFGPTVDAINHYTNQLAVLDAEIRRARERHYPATPTAFATMDSVATAQMMAQAVLDPNLHRLITRLAPAPHDIIWDSVCLSRRERLWKLYYITLMIGILSLALLFPVSSLATLLNVKTISKFWPGLGAWLQRHKWAEDFVTGLLPTYIFAFLNFAIPFLYVFLSSKQGYVSHGEEELSAVSKNFFYIFVNLFLVFTISGTASNYWGFISDTSKLAYQLAESLQGLSLFYVDLIILQGVGMFPFKLLLLGSVIQLPFFKARSKTPRDYRKLYRPPVFNFGLHLPQPMLIFVITTIYSVMSTKILACGLVYFVIGYYVYKYQLLYACVHRPHSTGKVWPIVFRRVVTGLLIFQLTMVGTLALSRGYILASCLAPLPLITMSFMWGFQKNYLPLSIFIALRAIANPNEGFQDVEGAPGVAPKSAQTLDERREVNQNYDYPFLVSPLDGPWIAIENENVVVMVNGDDIVRKPVKFYEWE</sequence>
<feature type="transmembrane region" description="Helical" evidence="8">
    <location>
        <begin position="689"/>
        <end position="709"/>
    </location>
</feature>
<feature type="transmembrane region" description="Helical" evidence="8">
    <location>
        <begin position="414"/>
        <end position="439"/>
    </location>
</feature>
<evidence type="ECO:0000256" key="3">
    <source>
        <dbReference type="ARBA" id="ARBA00022448"/>
    </source>
</evidence>
<dbReference type="EMBL" id="KV454430">
    <property type="protein sequence ID" value="ODQ80169.1"/>
    <property type="molecule type" value="Genomic_DNA"/>
</dbReference>
<organism evidence="12 13">
    <name type="scientific">Babjeviella inositovora NRRL Y-12698</name>
    <dbReference type="NCBI Taxonomy" id="984486"/>
    <lineage>
        <taxon>Eukaryota</taxon>
        <taxon>Fungi</taxon>
        <taxon>Dikarya</taxon>
        <taxon>Ascomycota</taxon>
        <taxon>Saccharomycotina</taxon>
        <taxon>Pichiomycetes</taxon>
        <taxon>Serinales incertae sedis</taxon>
        <taxon>Babjeviella</taxon>
    </lineage>
</organism>
<evidence type="ECO:0000259" key="11">
    <source>
        <dbReference type="Pfam" id="PF14703"/>
    </source>
</evidence>
<dbReference type="InterPro" id="IPR032880">
    <property type="entry name" value="CSC1/OSCA1-like_N"/>
</dbReference>
<evidence type="ECO:0008006" key="14">
    <source>
        <dbReference type="Google" id="ProtNLM"/>
    </source>
</evidence>
<evidence type="ECO:0000256" key="7">
    <source>
        <dbReference type="SAM" id="MobiDB-lite"/>
    </source>
</evidence>